<protein>
    <recommendedName>
        <fullName evidence="4">Circadian clock-controlled protein</fullName>
    </recommendedName>
</protein>
<dbReference type="InterPro" id="IPR020234">
    <property type="entry name" value="Mite_allergen_group-7"/>
</dbReference>
<feature type="signal peptide" evidence="1">
    <location>
        <begin position="1"/>
        <end position="18"/>
    </location>
</feature>
<dbReference type="Gene3D" id="3.15.10.50">
    <property type="match status" value="1"/>
</dbReference>
<accession>A0A194R7T0</accession>
<keyword evidence="1" id="KW-0732">Signal</keyword>
<dbReference type="Pfam" id="PF16984">
    <property type="entry name" value="Grp7_allergen"/>
    <property type="match status" value="1"/>
</dbReference>
<dbReference type="InterPro" id="IPR038602">
    <property type="entry name" value="Mite_allergen_7_sf"/>
</dbReference>
<dbReference type="EMBL" id="KQ460615">
    <property type="protein sequence ID" value="KPJ13564.1"/>
    <property type="molecule type" value="Genomic_DNA"/>
</dbReference>
<reference evidence="2 3" key="1">
    <citation type="journal article" date="2015" name="Nat. Commun.">
        <title>Outbred genome sequencing and CRISPR/Cas9 gene editing in butterflies.</title>
        <authorList>
            <person name="Li X."/>
            <person name="Fan D."/>
            <person name="Zhang W."/>
            <person name="Liu G."/>
            <person name="Zhang L."/>
            <person name="Zhao L."/>
            <person name="Fang X."/>
            <person name="Chen L."/>
            <person name="Dong Y."/>
            <person name="Chen Y."/>
            <person name="Ding Y."/>
            <person name="Zhao R."/>
            <person name="Feng M."/>
            <person name="Zhu Y."/>
            <person name="Feng Y."/>
            <person name="Jiang X."/>
            <person name="Zhu D."/>
            <person name="Xiang H."/>
            <person name="Feng X."/>
            <person name="Li S."/>
            <person name="Wang J."/>
            <person name="Zhang G."/>
            <person name="Kronforst M.R."/>
            <person name="Wang W."/>
        </authorList>
    </citation>
    <scope>NUCLEOTIDE SEQUENCE [LARGE SCALE GENOMIC DNA]</scope>
    <source>
        <strain evidence="2">Ya'a_city_454_Pm</strain>
        <tissue evidence="2">Whole body</tissue>
    </source>
</reference>
<keyword evidence="3" id="KW-1185">Reference proteome</keyword>
<proteinExistence type="predicted"/>
<sequence>MMKLTVVVLALCLVAAEANIVKALYPGLRWGHGQNANINEYIDNTVQMLVPFIQNNGLDPMKLPDISEGFEVKPLWVTYSALLKLHDGTMTGLVNLSRSGDQQVNYFAKMLRVKIQLRFEDLEFKYKYLVKVMNIGPTGGIVGSLNRLDVVADVLIDFNNDEIQLQQLSLTNIGRLRVKLTGNALVDWLVNPVVSVFLRIFDSTIIKEVEMTIRSVVQSAIDNINTNLKDTIARLESYN</sequence>
<name>A0A194R7T0_PAPMA</name>
<evidence type="ECO:0000313" key="2">
    <source>
        <dbReference type="EMBL" id="KPJ13564.1"/>
    </source>
</evidence>
<evidence type="ECO:0000313" key="3">
    <source>
        <dbReference type="Proteomes" id="UP000053240"/>
    </source>
</evidence>
<dbReference type="KEGG" id="pmac:106712347"/>
<feature type="chain" id="PRO_5008264984" description="Circadian clock-controlled protein" evidence="1">
    <location>
        <begin position="19"/>
        <end position="239"/>
    </location>
</feature>
<dbReference type="AlphaFoldDB" id="A0A194R7T0"/>
<dbReference type="InParanoid" id="A0A194R7T0"/>
<evidence type="ECO:0000256" key="1">
    <source>
        <dbReference type="SAM" id="SignalP"/>
    </source>
</evidence>
<evidence type="ECO:0008006" key="4">
    <source>
        <dbReference type="Google" id="ProtNLM"/>
    </source>
</evidence>
<gene>
    <name evidence="2" type="ORF">RR48_10748</name>
</gene>
<dbReference type="Proteomes" id="UP000053240">
    <property type="component" value="Unassembled WGS sequence"/>
</dbReference>
<dbReference type="OrthoDB" id="6419576at2759"/>
<organism evidence="2 3">
    <name type="scientific">Papilio machaon</name>
    <name type="common">Old World swallowtail butterfly</name>
    <dbReference type="NCBI Taxonomy" id="76193"/>
    <lineage>
        <taxon>Eukaryota</taxon>
        <taxon>Metazoa</taxon>
        <taxon>Ecdysozoa</taxon>
        <taxon>Arthropoda</taxon>
        <taxon>Hexapoda</taxon>
        <taxon>Insecta</taxon>
        <taxon>Pterygota</taxon>
        <taxon>Neoptera</taxon>
        <taxon>Endopterygota</taxon>
        <taxon>Lepidoptera</taxon>
        <taxon>Glossata</taxon>
        <taxon>Ditrysia</taxon>
        <taxon>Papilionoidea</taxon>
        <taxon>Papilionidae</taxon>
        <taxon>Papilioninae</taxon>
        <taxon>Papilio</taxon>
    </lineage>
</organism>